<keyword evidence="1" id="KW-0732">Signal</keyword>
<evidence type="ECO:0000313" key="3">
    <source>
        <dbReference type="Proteomes" id="UP001642487"/>
    </source>
</evidence>
<dbReference type="PANTHER" id="PTHR37183">
    <property type="entry name" value="PLANT THIONIN FAMILY PROTEIN"/>
    <property type="match status" value="1"/>
</dbReference>
<name>A0ABP0YG75_9ROSI</name>
<reference evidence="2 3" key="1">
    <citation type="submission" date="2024-03" db="EMBL/GenBank/DDBJ databases">
        <authorList>
            <person name="Gkanogiannis A."/>
            <person name="Becerra Lopez-Lavalle L."/>
        </authorList>
    </citation>
    <scope>NUCLEOTIDE SEQUENCE [LARGE SCALE GENOMIC DNA]</scope>
</reference>
<sequence>MEKPAAAPILCFLLLSAAAVAVSADAADCIDGCFTACVQKDTRLMQRCEGKCRIKCGPDNEVDENLTR</sequence>
<organism evidence="2 3">
    <name type="scientific">Citrullus colocynthis</name>
    <name type="common">colocynth</name>
    <dbReference type="NCBI Taxonomy" id="252529"/>
    <lineage>
        <taxon>Eukaryota</taxon>
        <taxon>Viridiplantae</taxon>
        <taxon>Streptophyta</taxon>
        <taxon>Embryophyta</taxon>
        <taxon>Tracheophyta</taxon>
        <taxon>Spermatophyta</taxon>
        <taxon>Magnoliopsida</taxon>
        <taxon>eudicotyledons</taxon>
        <taxon>Gunneridae</taxon>
        <taxon>Pentapetalae</taxon>
        <taxon>rosids</taxon>
        <taxon>fabids</taxon>
        <taxon>Cucurbitales</taxon>
        <taxon>Cucurbitaceae</taxon>
        <taxon>Benincaseae</taxon>
        <taxon>Citrullus</taxon>
    </lineage>
</organism>
<dbReference type="EMBL" id="OZ021737">
    <property type="protein sequence ID" value="CAK9318081.1"/>
    <property type="molecule type" value="Genomic_DNA"/>
</dbReference>
<feature type="signal peptide" evidence="1">
    <location>
        <begin position="1"/>
        <end position="26"/>
    </location>
</feature>
<accession>A0ABP0YG75</accession>
<dbReference type="PANTHER" id="PTHR37183:SF1">
    <property type="entry name" value="PLANT THIONIN FAMILY PROTEIN"/>
    <property type="match status" value="1"/>
</dbReference>
<evidence type="ECO:0000256" key="1">
    <source>
        <dbReference type="SAM" id="SignalP"/>
    </source>
</evidence>
<proteinExistence type="predicted"/>
<feature type="chain" id="PRO_5046452398" evidence="1">
    <location>
        <begin position="27"/>
        <end position="68"/>
    </location>
</feature>
<keyword evidence="3" id="KW-1185">Reference proteome</keyword>
<protein>
    <submittedName>
        <fullName evidence="2">Uncharacterized protein</fullName>
    </submittedName>
</protein>
<dbReference type="Proteomes" id="UP001642487">
    <property type="component" value="Chromosome 3"/>
</dbReference>
<evidence type="ECO:0000313" key="2">
    <source>
        <dbReference type="EMBL" id="CAK9318081.1"/>
    </source>
</evidence>
<gene>
    <name evidence="2" type="ORF">CITCOLO1_LOCUS10036</name>
</gene>